<organism evidence="2 3">
    <name type="scientific">Ostreobium quekettii</name>
    <dbReference type="NCBI Taxonomy" id="121088"/>
    <lineage>
        <taxon>Eukaryota</taxon>
        <taxon>Viridiplantae</taxon>
        <taxon>Chlorophyta</taxon>
        <taxon>core chlorophytes</taxon>
        <taxon>Ulvophyceae</taxon>
        <taxon>TCBD clade</taxon>
        <taxon>Bryopsidales</taxon>
        <taxon>Ostreobineae</taxon>
        <taxon>Ostreobiaceae</taxon>
        <taxon>Ostreobium</taxon>
    </lineage>
</organism>
<dbReference type="Proteomes" id="UP000708148">
    <property type="component" value="Unassembled WGS sequence"/>
</dbReference>
<evidence type="ECO:0000313" key="2">
    <source>
        <dbReference type="EMBL" id="CAD7703694.1"/>
    </source>
</evidence>
<feature type="compositionally biased region" description="Basic and acidic residues" evidence="1">
    <location>
        <begin position="108"/>
        <end position="117"/>
    </location>
</feature>
<dbReference type="Pfam" id="PF05918">
    <property type="entry name" value="API5"/>
    <property type="match status" value="1"/>
</dbReference>
<sequence length="248" mass="27455">MEPAFRKILSAAEEGSSAGKRLAARLIPRFVKDYPRLTVDAATSLVNLCNIRAHDNMPEPILAGIRKDAFKGLGLLCTSCADNPNKGSAVLSDIVDFLVSRLRWRPDRTREESHRTPCENGSSQMSPPPDIQDVLEALEDAFLTVPQQVLEHCWQALKASDRQSLAGVRHLVCCRLLKEREWSDLPGQGNIDSAETSKDSERPRSLAAFVLGSRPRVVAWIRKTALAFREGTTNCSWFAALGHCHVVQ</sequence>
<feature type="region of interest" description="Disordered" evidence="1">
    <location>
        <begin position="108"/>
        <end position="127"/>
    </location>
</feature>
<dbReference type="EMBL" id="CAJHUC010002363">
    <property type="protein sequence ID" value="CAD7703694.1"/>
    <property type="molecule type" value="Genomic_DNA"/>
</dbReference>
<keyword evidence="3" id="KW-1185">Reference proteome</keyword>
<gene>
    <name evidence="2" type="ORF">OSTQU699_LOCUS9051</name>
</gene>
<protein>
    <submittedName>
        <fullName evidence="2">Uncharacterized protein</fullName>
    </submittedName>
</protein>
<dbReference type="AlphaFoldDB" id="A0A8S1J7M8"/>
<reference evidence="2" key="1">
    <citation type="submission" date="2020-12" db="EMBL/GenBank/DDBJ databases">
        <authorList>
            <person name="Iha C."/>
        </authorList>
    </citation>
    <scope>NUCLEOTIDE SEQUENCE</scope>
</reference>
<comment type="caution">
    <text evidence="2">The sequence shown here is derived from an EMBL/GenBank/DDBJ whole genome shotgun (WGS) entry which is preliminary data.</text>
</comment>
<evidence type="ECO:0000256" key="1">
    <source>
        <dbReference type="SAM" id="MobiDB-lite"/>
    </source>
</evidence>
<dbReference type="InterPro" id="IPR008383">
    <property type="entry name" value="API5"/>
</dbReference>
<evidence type="ECO:0000313" key="3">
    <source>
        <dbReference type="Proteomes" id="UP000708148"/>
    </source>
</evidence>
<proteinExistence type="predicted"/>
<name>A0A8S1J7M8_9CHLO</name>
<dbReference type="OrthoDB" id="539862at2759"/>
<accession>A0A8S1J7M8</accession>